<dbReference type="EMBL" id="JAAQTL010000001">
    <property type="protein sequence ID" value="NID15453.1"/>
    <property type="molecule type" value="Genomic_DNA"/>
</dbReference>
<proteinExistence type="predicted"/>
<reference evidence="1 2" key="1">
    <citation type="journal article" date="2006" name="Int. J. Syst. Evol. Microbiol.">
        <title>Dyella yeojuensis sp. nov., isolated from greenhouse soil in Korea.</title>
        <authorList>
            <person name="Kim B.Y."/>
            <person name="Weon H.Y."/>
            <person name="Lee K.H."/>
            <person name="Seok S.J."/>
            <person name="Kwon S.W."/>
            <person name="Go S.J."/>
            <person name="Stackebrandt E."/>
        </authorList>
    </citation>
    <scope>NUCLEOTIDE SEQUENCE [LARGE SCALE GENOMIC DNA]</scope>
    <source>
        <strain evidence="1 2">DSM 17673</strain>
    </source>
</reference>
<protein>
    <submittedName>
        <fullName evidence="1">BrnT family toxin</fullName>
    </submittedName>
</protein>
<dbReference type="Pfam" id="PF04365">
    <property type="entry name" value="BrnT_toxin"/>
    <property type="match status" value="1"/>
</dbReference>
<name>A0A7X5TQ47_9GAMM</name>
<gene>
    <name evidence="1" type="ORF">HBF32_08270</name>
</gene>
<dbReference type="InterPro" id="IPR007460">
    <property type="entry name" value="BrnT_toxin"/>
</dbReference>
<comment type="caution">
    <text evidence="1">The sequence shown here is derived from an EMBL/GenBank/DDBJ whole genome shotgun (WGS) entry which is preliminary data.</text>
</comment>
<dbReference type="AlphaFoldDB" id="A0A7X5TQ47"/>
<dbReference type="Proteomes" id="UP000518878">
    <property type="component" value="Unassembled WGS sequence"/>
</dbReference>
<organism evidence="1 2">
    <name type="scientific">Luteibacter yeojuensis</name>
    <dbReference type="NCBI Taxonomy" id="345309"/>
    <lineage>
        <taxon>Bacteria</taxon>
        <taxon>Pseudomonadati</taxon>
        <taxon>Pseudomonadota</taxon>
        <taxon>Gammaproteobacteria</taxon>
        <taxon>Lysobacterales</taxon>
        <taxon>Rhodanobacteraceae</taxon>
        <taxon>Luteibacter</taxon>
    </lineage>
</organism>
<evidence type="ECO:0000313" key="1">
    <source>
        <dbReference type="EMBL" id="NID15453.1"/>
    </source>
</evidence>
<sequence length="93" mass="10788">MTFEWDAAKAVANKAKHGVSFRAATKVFFDPCYVEHHDGGDHAEDRYVAFGLVRGRVLLVVYTMRDKVIRLISAREAPRHEATHYWKNRSLYH</sequence>
<dbReference type="InterPro" id="IPR038573">
    <property type="entry name" value="BrnT_sf"/>
</dbReference>
<accession>A0A7X5TQ47</accession>
<dbReference type="Gene3D" id="3.10.450.530">
    <property type="entry name" value="Ribonuclease toxin, BrnT, of type II toxin-antitoxin system"/>
    <property type="match status" value="1"/>
</dbReference>
<evidence type="ECO:0000313" key="2">
    <source>
        <dbReference type="Proteomes" id="UP000518878"/>
    </source>
</evidence>
<keyword evidence="2" id="KW-1185">Reference proteome</keyword>